<dbReference type="SMART" id="SM00829">
    <property type="entry name" value="PKS_ER"/>
    <property type="match status" value="1"/>
</dbReference>
<evidence type="ECO:0000313" key="2">
    <source>
        <dbReference type="EMBL" id="MBK1856067.1"/>
    </source>
</evidence>
<reference evidence="2" key="1">
    <citation type="submission" date="2021-01" db="EMBL/GenBank/DDBJ databases">
        <title>Modified the classification status of verrucomicrobia.</title>
        <authorList>
            <person name="Feng X."/>
        </authorList>
    </citation>
    <scope>NUCLEOTIDE SEQUENCE</scope>
    <source>
        <strain evidence="2">5K15</strain>
    </source>
</reference>
<proteinExistence type="predicted"/>
<dbReference type="GO" id="GO:0016491">
    <property type="term" value="F:oxidoreductase activity"/>
    <property type="evidence" value="ECO:0007669"/>
    <property type="project" value="InterPro"/>
</dbReference>
<evidence type="ECO:0000259" key="1">
    <source>
        <dbReference type="SMART" id="SM00829"/>
    </source>
</evidence>
<dbReference type="CDD" id="cd08276">
    <property type="entry name" value="MDR7"/>
    <property type="match status" value="1"/>
</dbReference>
<name>A0AAE2SFK3_9BACT</name>
<organism evidence="2 3">
    <name type="scientific">Oceaniferula flava</name>
    <dbReference type="NCBI Taxonomy" id="2800421"/>
    <lineage>
        <taxon>Bacteria</taxon>
        <taxon>Pseudomonadati</taxon>
        <taxon>Verrucomicrobiota</taxon>
        <taxon>Verrucomicrobiia</taxon>
        <taxon>Verrucomicrobiales</taxon>
        <taxon>Verrucomicrobiaceae</taxon>
        <taxon>Oceaniferula</taxon>
    </lineage>
</organism>
<dbReference type="InterPro" id="IPR011032">
    <property type="entry name" value="GroES-like_sf"/>
</dbReference>
<protein>
    <submittedName>
        <fullName evidence="2">NAD(P)-dependent alcohol dehydrogenase</fullName>
    </submittedName>
</protein>
<dbReference type="PANTHER" id="PTHR45033">
    <property type="match status" value="1"/>
</dbReference>
<dbReference type="EMBL" id="JAENIG010000010">
    <property type="protein sequence ID" value="MBK1856067.1"/>
    <property type="molecule type" value="Genomic_DNA"/>
</dbReference>
<dbReference type="Proteomes" id="UP000634206">
    <property type="component" value="Unassembled WGS sequence"/>
</dbReference>
<dbReference type="SUPFAM" id="SSF51735">
    <property type="entry name" value="NAD(P)-binding Rossmann-fold domains"/>
    <property type="match status" value="1"/>
</dbReference>
<dbReference type="Pfam" id="PF00107">
    <property type="entry name" value="ADH_zinc_N"/>
    <property type="match status" value="1"/>
</dbReference>
<dbReference type="InterPro" id="IPR052711">
    <property type="entry name" value="Zinc_ADH-like"/>
</dbReference>
<gene>
    <name evidence="2" type="ORF">JIN83_13925</name>
</gene>
<comment type="caution">
    <text evidence="2">The sequence shown here is derived from an EMBL/GenBank/DDBJ whole genome shotgun (WGS) entry which is preliminary data.</text>
</comment>
<sequence length="334" mass="36199">MKQYIMEPGADAIRLVDAEVPKLGPKDVKVQLKAASLNYRDFLMRQYAKEAIVPFSDGAGVVVEVGAEVQDFQVGDRVLGLFFPNWIDGEITREIHGVARGGGSVDGMLSEFVLGHEQSFVAVPEHLDFAEAATLPCAGLTAWHALFEHARPAKKGDTILIQGTGGVSIFALQLAVAFGLKTIVLSSSDEKLARVKEMGATHTINYRDTPDWDQEVWELTGKRGVDLVVEVGGAGTFERSMKSVKYHGVISLIGVLTGTAAEVNPFMIVGKSLQVFGIYVGSKAMQHRFHAALEEHSLTPVVDSVFEFEDADSAYVHQKSGKHFGNVVVRGMDA</sequence>
<dbReference type="SUPFAM" id="SSF50129">
    <property type="entry name" value="GroES-like"/>
    <property type="match status" value="1"/>
</dbReference>
<dbReference type="PANTHER" id="PTHR45033:SF2">
    <property type="entry name" value="ZINC-TYPE ALCOHOL DEHYDROGENASE-LIKE PROTEIN C1773.06C"/>
    <property type="match status" value="1"/>
</dbReference>
<dbReference type="RefSeq" id="WP_309490681.1">
    <property type="nucleotide sequence ID" value="NZ_JAENIG010000010.1"/>
</dbReference>
<dbReference type="InterPro" id="IPR013149">
    <property type="entry name" value="ADH-like_C"/>
</dbReference>
<dbReference type="InterPro" id="IPR036291">
    <property type="entry name" value="NAD(P)-bd_dom_sf"/>
</dbReference>
<keyword evidence="3" id="KW-1185">Reference proteome</keyword>
<accession>A0AAE2SFK3</accession>
<dbReference type="AlphaFoldDB" id="A0AAE2SFK3"/>
<dbReference type="InterPro" id="IPR020843">
    <property type="entry name" value="ER"/>
</dbReference>
<dbReference type="Gene3D" id="3.40.50.720">
    <property type="entry name" value="NAD(P)-binding Rossmann-like Domain"/>
    <property type="match status" value="1"/>
</dbReference>
<dbReference type="Pfam" id="PF08240">
    <property type="entry name" value="ADH_N"/>
    <property type="match status" value="1"/>
</dbReference>
<feature type="domain" description="Enoyl reductase (ER)" evidence="1">
    <location>
        <begin position="9"/>
        <end position="329"/>
    </location>
</feature>
<dbReference type="InterPro" id="IPR013154">
    <property type="entry name" value="ADH-like_N"/>
</dbReference>
<dbReference type="Gene3D" id="3.90.180.10">
    <property type="entry name" value="Medium-chain alcohol dehydrogenases, catalytic domain"/>
    <property type="match status" value="1"/>
</dbReference>
<evidence type="ECO:0000313" key="3">
    <source>
        <dbReference type="Proteomes" id="UP000634206"/>
    </source>
</evidence>